<proteinExistence type="predicted"/>
<feature type="domain" description="Novel STAND NTPase 1" evidence="5">
    <location>
        <begin position="170"/>
        <end position="600"/>
    </location>
</feature>
<dbReference type="InterPro" id="IPR015943">
    <property type="entry name" value="WD40/YVTN_repeat-like_dom_sf"/>
</dbReference>
<dbReference type="EMBL" id="JBBKTX010000002">
    <property type="protein sequence ID" value="MFK4751157.1"/>
    <property type="molecule type" value="Genomic_DNA"/>
</dbReference>
<keyword evidence="7" id="KW-1185">Reference proteome</keyword>
<protein>
    <recommendedName>
        <fullName evidence="5">Novel STAND NTPase 1 domain-containing protein</fullName>
    </recommendedName>
</protein>
<evidence type="ECO:0000256" key="4">
    <source>
        <dbReference type="SAM" id="Phobius"/>
    </source>
</evidence>
<organism evidence="6 7">
    <name type="scientific">Oceanobacter antarcticus</name>
    <dbReference type="NCBI Taxonomy" id="3133425"/>
    <lineage>
        <taxon>Bacteria</taxon>
        <taxon>Pseudomonadati</taxon>
        <taxon>Pseudomonadota</taxon>
        <taxon>Gammaproteobacteria</taxon>
        <taxon>Oceanospirillales</taxon>
        <taxon>Oceanospirillaceae</taxon>
        <taxon>Oceanobacter</taxon>
    </lineage>
</organism>
<dbReference type="PROSITE" id="PS50082">
    <property type="entry name" value="WD_REPEATS_2"/>
    <property type="match status" value="1"/>
</dbReference>
<dbReference type="Proteomes" id="UP001620597">
    <property type="component" value="Unassembled WGS sequence"/>
</dbReference>
<dbReference type="PROSITE" id="PS50294">
    <property type="entry name" value="WD_REPEATS_REGION"/>
    <property type="match status" value="1"/>
</dbReference>
<dbReference type="SUPFAM" id="SSF50978">
    <property type="entry name" value="WD40 repeat-like"/>
    <property type="match status" value="1"/>
</dbReference>
<dbReference type="SMART" id="SM00320">
    <property type="entry name" value="WD40"/>
    <property type="match status" value="7"/>
</dbReference>
<dbReference type="SUPFAM" id="SSF52540">
    <property type="entry name" value="P-loop containing nucleoside triphosphate hydrolases"/>
    <property type="match status" value="1"/>
</dbReference>
<dbReference type="Gene3D" id="2.130.10.10">
    <property type="entry name" value="YVTN repeat-like/Quinoprotein amine dehydrogenase"/>
    <property type="match status" value="3"/>
</dbReference>
<dbReference type="InterPro" id="IPR050505">
    <property type="entry name" value="WDR55/POC1"/>
</dbReference>
<evidence type="ECO:0000256" key="1">
    <source>
        <dbReference type="ARBA" id="ARBA00022574"/>
    </source>
</evidence>
<evidence type="ECO:0000256" key="3">
    <source>
        <dbReference type="PROSITE-ProRule" id="PRU00221"/>
    </source>
</evidence>
<dbReference type="InterPro" id="IPR036322">
    <property type="entry name" value="WD40_repeat_dom_sf"/>
</dbReference>
<dbReference type="InterPro" id="IPR001680">
    <property type="entry name" value="WD40_rpt"/>
</dbReference>
<keyword evidence="4" id="KW-0472">Membrane</keyword>
<keyword evidence="2" id="KW-0677">Repeat</keyword>
<feature type="repeat" description="WD" evidence="3">
    <location>
        <begin position="1113"/>
        <end position="1154"/>
    </location>
</feature>
<reference evidence="6 7" key="1">
    <citation type="submission" date="2024-03" db="EMBL/GenBank/DDBJ databases">
        <title>High-quality draft genome sequence of Oceanobacter sp. wDCs-4.</title>
        <authorList>
            <person name="Dong C."/>
        </authorList>
    </citation>
    <scope>NUCLEOTIDE SEQUENCE [LARGE SCALE GENOMIC DNA]</scope>
    <source>
        <strain evidence="7">wDCs-4</strain>
    </source>
</reference>
<evidence type="ECO:0000313" key="6">
    <source>
        <dbReference type="EMBL" id="MFK4751157.1"/>
    </source>
</evidence>
<keyword evidence="4" id="KW-0812">Transmembrane</keyword>
<dbReference type="RefSeq" id="WP_416204669.1">
    <property type="nucleotide sequence ID" value="NZ_JBBKTX010000002.1"/>
</dbReference>
<dbReference type="PROSITE" id="PS00678">
    <property type="entry name" value="WD_REPEATS_1"/>
    <property type="match status" value="1"/>
</dbReference>
<evidence type="ECO:0000256" key="2">
    <source>
        <dbReference type="ARBA" id="ARBA00022737"/>
    </source>
</evidence>
<accession>A0ABW8NE12</accession>
<name>A0ABW8NE12_9GAMM</name>
<dbReference type="InterPro" id="IPR027417">
    <property type="entry name" value="P-loop_NTPase"/>
</dbReference>
<dbReference type="InterPro" id="IPR019775">
    <property type="entry name" value="WD40_repeat_CS"/>
</dbReference>
<gene>
    <name evidence="6" type="ORF">WG929_01930</name>
</gene>
<dbReference type="InterPro" id="IPR049052">
    <property type="entry name" value="nSTAND1"/>
</dbReference>
<dbReference type="PANTHER" id="PTHR44019:SF8">
    <property type="entry name" value="POC1 CENTRIOLAR PROTEIN HOMOLOG"/>
    <property type="match status" value="1"/>
</dbReference>
<dbReference type="Pfam" id="PF20703">
    <property type="entry name" value="nSTAND1"/>
    <property type="match status" value="1"/>
</dbReference>
<keyword evidence="1 3" id="KW-0853">WD repeat</keyword>
<dbReference type="InterPro" id="IPR011044">
    <property type="entry name" value="Quino_amine_DH_bsu"/>
</dbReference>
<dbReference type="PANTHER" id="PTHR44019">
    <property type="entry name" value="WD REPEAT-CONTAINING PROTEIN 55"/>
    <property type="match status" value="1"/>
</dbReference>
<dbReference type="Pfam" id="PF00400">
    <property type="entry name" value="WD40"/>
    <property type="match status" value="1"/>
</dbReference>
<dbReference type="Gene3D" id="3.40.50.300">
    <property type="entry name" value="P-loop containing nucleotide triphosphate hydrolases"/>
    <property type="match status" value="1"/>
</dbReference>
<keyword evidence="4" id="KW-1133">Transmembrane helix</keyword>
<evidence type="ECO:0000313" key="7">
    <source>
        <dbReference type="Proteomes" id="UP001620597"/>
    </source>
</evidence>
<evidence type="ECO:0000259" key="5">
    <source>
        <dbReference type="Pfam" id="PF20703"/>
    </source>
</evidence>
<feature type="transmembrane region" description="Helical" evidence="4">
    <location>
        <begin position="650"/>
        <end position="670"/>
    </location>
</feature>
<comment type="caution">
    <text evidence="6">The sequence shown here is derived from an EMBL/GenBank/DDBJ whole genome shotgun (WGS) entry which is preliminary data.</text>
</comment>
<dbReference type="SUPFAM" id="SSF50969">
    <property type="entry name" value="YVTN repeat-like/Quinoprotein amine dehydrogenase"/>
    <property type="match status" value="1"/>
</dbReference>
<sequence length="1494" mass="170108">MSDTSKGKTQSLADQYSKLLDSMCSSVTTGAYEDVGKKNKKDWDGQALWAFCTSKEKVGIQSKLEGDRTLPAWSTMTKMGSSGVTKENAEAFVRACIDKNHGRSVKDFLDGFIVFVESSNKFQIEKIKSFEGFDDLIEKVIARWKIEKAIEAREKSEDFPEEDAIELKSPFKSLNHFDFDDAEHFFGRREETADIVTNIDNVAFYALMGASGTGKSSLALAGVAYELVRTNTWKYLSLRVSSPSLKEKRPFYALIGALLKLHSPGLQGAEFEESKQKMADMLSGKEGAAALVQYIDTVCQNLQGKRLLIIIDQFEELFTKEVDNEDRKGFLDLLVSTQQKLKSANPDGKPRACFLLTIRSDFQEQFNPYSDFTNLISNNHHHRIITPISTKDQVADVICLPLEDSPVAFEEGLSERLVEDAVTAIKQASHSNVIPLLQYTLAQLWENKETITITFQSYLSMGGLFGALPNKANDFIEKLGNEAEKETVKDIFLRLVDWIETSDNGKFSRQLGYRGRFGDKEWEIIKKLAGEKYRLLTISGNKNITKDVDDGDVTVEISHESLLSEWDVLAGWLQPLPEFIKWRNQIKDKINDWEKNDRRSDYLLTKPYLEEAHRWRGERKLADDENYFLHASLEYYDKISERKKIIKKSITLGFLFLVVALSGFGFYSYYLSTEIVDEMKKSSINKKLYWSEKARDLLSSGETRLAILLALNVIDETEELENLDRAYNNSIELLNEAIGNHVESDVIEFSERIDYFDVASSGEYLAVASKDGFVLVEDVNSGYQNFFEIPEVGELVGIDFFSNGNNLLLSVSDDEYYFVYDVNTPELIRIDERIFDEPMIGYEEDRDRGVVIRKSMSGKINLNGIDFDVFSEGDIDDIGLDYYYDSENGVFSAFGDRGIIRLNFNNDNNNRLETFFLFDKYSGYSLNKNATALCAKNFDLTVECGSFVGSKSSASFSNIDTDLPIKLSGFNKTKEEYEEARYFSVLSVSDSGKYVGAGNGGHVSIFDLRTGREIQKLMDSYSELMIPKVYFSHDDSMFLSQDWDGGMHLWDTAYGSVYNSFRGGEGYSYWTNADDYFDRFGFLGRTKDFYSFSKPDQIRIYRHIRFPQGSSVFDGYGKTISSFDIDQNLQLLIIGYKDGTVKVWDVDDYKLIDSFNLDGNIISIQISHDQSKVIFTFSNAKSIFWDIENSMLSSFISSDLPLQFVGFSNDDSVVMAASREGMYHHLWVYLVDEIGNSNSFKYIGESSTHDTYIDFFLSNGSDFKDQMWDANSFKCVRNVTDMMKGNLDIEGKSVSVGCEAMSTNFELFSVFLTYNTPSDDGKYATLDHYEISFRRLADGEVVDTIRSDVEISSMGFSFDSTQFFTQTEGEILIYNMEDTSTPVVKWKSIENIRKEYSEFSPDGKLFLQVDSDSRVVIRSVETGNVMFEYDNSVSEIEVILFSSDSKNIIWSDASGKISIFPIIYFSDDDVIQYFKSLRIPEMTEEEKKIFQIQD</sequence>